<sequence>MNCRIPYRTGRVAILSDLHIDSYMSSGRDVITSLGFETVIKDDLDALIIAGDLSDGPAARWGVALGQLAPHIAPSRIYIFPGNHDYFGGMIEDDNLLAQQTQAIGAHWAQRQKLYHGNTRFLCCTLWTDFDLLGDQNRAMNIAHRTMRDYERIRKNRPVTPGSGFQSPSYMPQILPSDTVIIHNEHKAWLESQLLRSHPARKAGRTVIVTHHGPHLSTAGPVDGLTPAFHSDMTNLIDRFAPDAWFFGHSHRRLRTTVGRTDLRNVSAGYCGEFHRSESKNFIETCIWES</sequence>
<evidence type="ECO:0000313" key="3">
    <source>
        <dbReference type="Proteomes" id="UP000831019"/>
    </source>
</evidence>
<dbReference type="InterPro" id="IPR004843">
    <property type="entry name" value="Calcineurin-like_PHP"/>
</dbReference>
<dbReference type="Proteomes" id="UP000831019">
    <property type="component" value="Plasmid pDSM109990_c"/>
</dbReference>
<dbReference type="SUPFAM" id="SSF56300">
    <property type="entry name" value="Metallo-dependent phosphatases"/>
    <property type="match status" value="1"/>
</dbReference>
<organism evidence="2 3">
    <name type="scientific">Sulfitobacter dubius</name>
    <dbReference type="NCBI Taxonomy" id="218673"/>
    <lineage>
        <taxon>Bacteria</taxon>
        <taxon>Pseudomonadati</taxon>
        <taxon>Pseudomonadota</taxon>
        <taxon>Alphaproteobacteria</taxon>
        <taxon>Rhodobacterales</taxon>
        <taxon>Roseobacteraceae</taxon>
        <taxon>Sulfitobacter</taxon>
    </lineage>
</organism>
<feature type="domain" description="Calcineurin-like phosphoesterase" evidence="1">
    <location>
        <begin position="11"/>
        <end position="252"/>
    </location>
</feature>
<dbReference type="EC" id="3.1.4.53" evidence="2"/>
<accession>A0ABY3ZQJ9</accession>
<evidence type="ECO:0000259" key="1">
    <source>
        <dbReference type="Pfam" id="PF00149"/>
    </source>
</evidence>
<dbReference type="EMBL" id="CP085147">
    <property type="protein sequence ID" value="UOA16900.1"/>
    <property type="molecule type" value="Genomic_DNA"/>
</dbReference>
<keyword evidence="2" id="KW-0614">Plasmid</keyword>
<dbReference type="Pfam" id="PF00149">
    <property type="entry name" value="Metallophos"/>
    <property type="match status" value="1"/>
</dbReference>
<dbReference type="PANTHER" id="PTHR37844">
    <property type="entry name" value="SER/THR PROTEIN PHOSPHATASE SUPERFAMILY (AFU_ORTHOLOGUE AFUA_1G14840)"/>
    <property type="match status" value="1"/>
</dbReference>
<dbReference type="RefSeq" id="WP_243263841.1">
    <property type="nucleotide sequence ID" value="NZ_CP085147.1"/>
</dbReference>
<protein>
    <submittedName>
        <fullName evidence="2">3',5'-cyclic adenosine monophosphate phosphodiesterase CpdA</fullName>
        <ecNumber evidence="2">3.1.4.53</ecNumber>
    </submittedName>
</protein>
<dbReference type="PANTHER" id="PTHR37844:SF2">
    <property type="entry name" value="SER_THR PROTEIN PHOSPHATASE SUPERFAMILY (AFU_ORTHOLOGUE AFUA_1G14840)"/>
    <property type="match status" value="1"/>
</dbReference>
<gene>
    <name evidence="2" type="primary">cpdA_4</name>
    <name evidence="2" type="ORF">DSM109990_03787</name>
</gene>
<keyword evidence="3" id="KW-1185">Reference proteome</keyword>
<dbReference type="GO" id="GO:0004115">
    <property type="term" value="F:3',5'-cyclic-AMP phosphodiesterase activity"/>
    <property type="evidence" value="ECO:0007669"/>
    <property type="project" value="UniProtKB-EC"/>
</dbReference>
<proteinExistence type="predicted"/>
<geneLocation type="plasmid" evidence="2 3">
    <name>pDSM109990_c</name>
</geneLocation>
<reference evidence="3" key="1">
    <citation type="journal article" date="2022" name="Microorganisms">
        <title>Beyond the ABCs#Discovery of Three New Plasmid Types in Rhodobacterales (RepQ, RepY, RepW).</title>
        <authorList>
            <person name="Freese H.M."/>
            <person name="Ringel V."/>
            <person name="Overmann J."/>
            <person name="Petersen J."/>
        </authorList>
    </citation>
    <scope>NUCLEOTIDE SEQUENCE [LARGE SCALE GENOMIC DNA]</scope>
    <source>
        <strain evidence="3">DSM 109990</strain>
        <plasmid evidence="3">pDSM109990_c</plasmid>
    </source>
</reference>
<keyword evidence="2" id="KW-0378">Hydrolase</keyword>
<evidence type="ECO:0000313" key="2">
    <source>
        <dbReference type="EMBL" id="UOA16900.1"/>
    </source>
</evidence>
<dbReference type="Gene3D" id="3.60.21.10">
    <property type="match status" value="1"/>
</dbReference>
<dbReference type="InterPro" id="IPR029052">
    <property type="entry name" value="Metallo-depent_PP-like"/>
</dbReference>
<name>A0ABY3ZQJ9_9RHOB</name>